<dbReference type="GO" id="GO:0016491">
    <property type="term" value="F:oxidoreductase activity"/>
    <property type="evidence" value="ECO:0007669"/>
    <property type="project" value="UniProtKB-KW"/>
</dbReference>
<evidence type="ECO:0000256" key="8">
    <source>
        <dbReference type="ARBA" id="ARBA00023128"/>
    </source>
</evidence>
<dbReference type="UniPathway" id="UPA00705"/>
<dbReference type="InterPro" id="IPR004203">
    <property type="entry name" value="Cyt_c_oxidase_su4_fam"/>
</dbReference>
<dbReference type="Proteomes" id="UP000038040">
    <property type="component" value="Unplaced"/>
</dbReference>
<name>A0A0N4UB76_DRAME</name>
<accession>A0A0N4UB76</accession>
<evidence type="ECO:0000256" key="3">
    <source>
        <dbReference type="ARBA" id="ARBA00022692"/>
    </source>
</evidence>
<keyword evidence="6 10" id="KW-1133">Transmembrane helix</keyword>
<keyword evidence="7" id="KW-0560">Oxidoreductase</keyword>
<evidence type="ECO:0000256" key="10">
    <source>
        <dbReference type="RuleBase" id="RU367145"/>
    </source>
</evidence>
<dbReference type="PANTHER" id="PTHR10707">
    <property type="entry name" value="CYTOCHROME C OXIDASE SUBUNIT IV"/>
    <property type="match status" value="1"/>
</dbReference>
<keyword evidence="5" id="KW-0809">Transit peptide</keyword>
<comment type="pathway">
    <text evidence="10">Energy metabolism; oxidative phosphorylation.</text>
</comment>
<dbReference type="GO" id="GO:0006123">
    <property type="term" value="P:mitochondrial electron transport, cytochrome c to oxygen"/>
    <property type="evidence" value="ECO:0007669"/>
    <property type="project" value="InterPro"/>
</dbReference>
<keyword evidence="4 10" id="KW-0999">Mitochondrion inner membrane</keyword>
<evidence type="ECO:0000256" key="7">
    <source>
        <dbReference type="ARBA" id="ARBA00023002"/>
    </source>
</evidence>
<evidence type="ECO:0000256" key="9">
    <source>
        <dbReference type="ARBA" id="ARBA00023136"/>
    </source>
</evidence>
<comment type="similarity">
    <text evidence="2 10">Belongs to the cytochrome c oxidase IV family.</text>
</comment>
<reference evidence="11 13" key="2">
    <citation type="submission" date="2018-11" db="EMBL/GenBank/DDBJ databases">
        <authorList>
            <consortium name="Pathogen Informatics"/>
        </authorList>
    </citation>
    <scope>NUCLEOTIDE SEQUENCE [LARGE SCALE GENOMIC DNA]</scope>
</reference>
<evidence type="ECO:0000256" key="6">
    <source>
        <dbReference type="ARBA" id="ARBA00022989"/>
    </source>
</evidence>
<dbReference type="STRING" id="318479.A0A0N4UB76"/>
<evidence type="ECO:0000313" key="11">
    <source>
        <dbReference type="EMBL" id="VDN58350.1"/>
    </source>
</evidence>
<gene>
    <name evidence="11" type="ORF">DME_LOCUS8323</name>
</gene>
<dbReference type="Gene3D" id="1.10.442.10">
    <property type="entry name" value="Cytochrome c oxidase subunit IV"/>
    <property type="match status" value="1"/>
</dbReference>
<keyword evidence="8 10" id="KW-0496">Mitochondrion</keyword>
<evidence type="ECO:0000256" key="1">
    <source>
        <dbReference type="ARBA" id="ARBA00004434"/>
    </source>
</evidence>
<dbReference type="OrthoDB" id="186013at2759"/>
<dbReference type="Pfam" id="PF02936">
    <property type="entry name" value="COX4"/>
    <property type="match status" value="1"/>
</dbReference>
<protein>
    <recommendedName>
        <fullName evidence="10">Cytochrome c oxidase subunit 4</fullName>
    </recommendedName>
</protein>
<evidence type="ECO:0000256" key="5">
    <source>
        <dbReference type="ARBA" id="ARBA00022946"/>
    </source>
</evidence>
<evidence type="ECO:0000313" key="12">
    <source>
        <dbReference type="Proteomes" id="UP000038040"/>
    </source>
</evidence>
<comment type="function">
    <text evidence="10">Component of the cytochrome c oxidase, the last enzyme in the mitochondrial electron transport chain which drives oxidative phosphorylation.</text>
</comment>
<dbReference type="PRINTS" id="PR01873">
    <property type="entry name" value="CYTCOXIDASE4"/>
</dbReference>
<dbReference type="WBParaSite" id="DME_0000444001-mRNA-1">
    <property type="protein sequence ID" value="DME_0000444001-mRNA-1"/>
    <property type="gene ID" value="DME_0000444001"/>
</dbReference>
<keyword evidence="3 10" id="KW-0812">Transmembrane</keyword>
<dbReference type="AlphaFoldDB" id="A0A0N4UB76"/>
<dbReference type="SUPFAM" id="SSF81406">
    <property type="entry name" value="Mitochondrial cytochrome c oxidase subunit IV"/>
    <property type="match status" value="1"/>
</dbReference>
<comment type="subunit">
    <text evidence="10">Component of the cytochrome c oxidase (complex IV, CIV), a multisubunit enzyme composed of 14 subunits.</text>
</comment>
<organism evidence="12 14">
    <name type="scientific">Dracunculus medinensis</name>
    <name type="common">Guinea worm</name>
    <dbReference type="NCBI Taxonomy" id="318479"/>
    <lineage>
        <taxon>Eukaryota</taxon>
        <taxon>Metazoa</taxon>
        <taxon>Ecdysozoa</taxon>
        <taxon>Nematoda</taxon>
        <taxon>Chromadorea</taxon>
        <taxon>Rhabditida</taxon>
        <taxon>Spirurina</taxon>
        <taxon>Dracunculoidea</taxon>
        <taxon>Dracunculidae</taxon>
        <taxon>Dracunculus</taxon>
    </lineage>
</organism>
<evidence type="ECO:0000256" key="4">
    <source>
        <dbReference type="ARBA" id="ARBA00022792"/>
    </source>
</evidence>
<evidence type="ECO:0000313" key="14">
    <source>
        <dbReference type="WBParaSite" id="DME_0000444001-mRNA-1"/>
    </source>
</evidence>
<dbReference type="InterPro" id="IPR013288">
    <property type="entry name" value="Cyt_c_oxidase_su4"/>
</dbReference>
<dbReference type="GO" id="GO:0005743">
    <property type="term" value="C:mitochondrial inner membrane"/>
    <property type="evidence" value="ECO:0007669"/>
    <property type="project" value="UniProtKB-SubCell"/>
</dbReference>
<reference evidence="14" key="1">
    <citation type="submission" date="2017-02" db="UniProtKB">
        <authorList>
            <consortium name="WormBaseParasite"/>
        </authorList>
    </citation>
    <scope>IDENTIFICATION</scope>
</reference>
<sequence length="189" mass="22248">MNLSRTLLYSRLSPNLAFLRTFQTTSKLFSGHEPEYYWAPIKAGNREVVGFGVNGDPAYLDRLDYWYPAIRFREDDDVIRPIREKEKGDWKNLTIEEKKLLYRYSFKQTLAEFEAPSGYWKLIVGILLSVMALATLYATFLNHFVLQGPPPTLKNEYKEAVLRKKLILEKGQFLGPASYYDYERNRWKE</sequence>
<dbReference type="PANTHER" id="PTHR10707:SF10">
    <property type="entry name" value="CYTOCHROME C OXIDASE SUBUNIT 4"/>
    <property type="match status" value="1"/>
</dbReference>
<comment type="subcellular location">
    <subcellularLocation>
        <location evidence="1 10">Mitochondrion inner membrane</location>
        <topology evidence="1 10">Single-pass membrane protein</topology>
    </subcellularLocation>
</comment>
<feature type="transmembrane region" description="Helical" evidence="10">
    <location>
        <begin position="119"/>
        <end position="140"/>
    </location>
</feature>
<dbReference type="EMBL" id="UYYG01001167">
    <property type="protein sequence ID" value="VDN58350.1"/>
    <property type="molecule type" value="Genomic_DNA"/>
</dbReference>
<keyword evidence="13" id="KW-1185">Reference proteome</keyword>
<dbReference type="FunFam" id="1.10.442.10:FF:000001">
    <property type="entry name" value="Cytochrome c oxidase subunit 4 isoform 1"/>
    <property type="match status" value="1"/>
</dbReference>
<proteinExistence type="inferred from homology"/>
<dbReference type="InterPro" id="IPR036639">
    <property type="entry name" value="Cyt_c_oxidase_su4_sf"/>
</dbReference>
<keyword evidence="9 10" id="KW-0472">Membrane</keyword>
<dbReference type="Proteomes" id="UP000274756">
    <property type="component" value="Unassembled WGS sequence"/>
</dbReference>
<evidence type="ECO:0000313" key="13">
    <source>
        <dbReference type="Proteomes" id="UP000274756"/>
    </source>
</evidence>
<dbReference type="GO" id="GO:0045277">
    <property type="term" value="C:respiratory chain complex IV"/>
    <property type="evidence" value="ECO:0007669"/>
    <property type="project" value="InterPro"/>
</dbReference>
<evidence type="ECO:0000256" key="2">
    <source>
        <dbReference type="ARBA" id="ARBA00008135"/>
    </source>
</evidence>
<dbReference type="CDD" id="cd00922">
    <property type="entry name" value="Cyt_c_Oxidase_IV"/>
    <property type="match status" value="1"/>
</dbReference>